<feature type="compositionally biased region" description="Polar residues" evidence="1">
    <location>
        <begin position="220"/>
        <end position="243"/>
    </location>
</feature>
<accession>A0A8H6G2H8</accession>
<feature type="compositionally biased region" description="Polar residues" evidence="1">
    <location>
        <begin position="201"/>
        <end position="210"/>
    </location>
</feature>
<sequence length="361" mass="39748">MPTPQWEPAEVLRLDPYSSGFTCIGYAPSKGRRCRNPIACANRQDSAKILLEISKLDPQSQRVDDELEDLASRLLCRRWHQDQALDMKRQWRRNIESYRAAETARLRERTEYLVQLLFTAAEVRAEQSSTVRAERASPAERQATERSSAVQAQQSSTVRAERSSAVRAEQSSTVQAERSSTVRTERSSAVQAQQSSTVRAEQSSTTQVEHSSIVRAERSSIVQTERPSTVRTTPSPASSTLAQTRATTLRIDQTATSVVHLSIHVSSSATLSITTGEEPGRRENNDPNEEESRRQTDPDPNSSSPPEALPQETNPSPIPSAANLTTPREEAANATSSEAPILEPPTPSHPHPHTTPTTADP</sequence>
<gene>
    <name evidence="2" type="ORF">HO173_002578</name>
</gene>
<evidence type="ECO:0000256" key="1">
    <source>
        <dbReference type="SAM" id="MobiDB-lite"/>
    </source>
</evidence>
<proteinExistence type="predicted"/>
<keyword evidence="3" id="KW-1185">Reference proteome</keyword>
<dbReference type="OrthoDB" id="8062037at2759"/>
<dbReference type="RefSeq" id="XP_037168603.1">
    <property type="nucleotide sequence ID" value="XM_037304510.1"/>
</dbReference>
<feature type="region of interest" description="Disordered" evidence="1">
    <location>
        <begin position="127"/>
        <end position="243"/>
    </location>
</feature>
<dbReference type="Proteomes" id="UP000578531">
    <property type="component" value="Unassembled WGS sequence"/>
</dbReference>
<feature type="compositionally biased region" description="Low complexity" evidence="1">
    <location>
        <begin position="146"/>
        <end position="158"/>
    </location>
</feature>
<feature type="compositionally biased region" description="Low complexity" evidence="1">
    <location>
        <begin position="176"/>
        <end position="200"/>
    </location>
</feature>
<feature type="compositionally biased region" description="Basic and acidic residues" evidence="1">
    <location>
        <begin position="278"/>
        <end position="297"/>
    </location>
</feature>
<feature type="compositionally biased region" description="Polar residues" evidence="1">
    <location>
        <begin position="298"/>
        <end position="315"/>
    </location>
</feature>
<dbReference type="AlphaFoldDB" id="A0A8H6G2H8"/>
<feature type="region of interest" description="Disordered" evidence="1">
    <location>
        <begin position="270"/>
        <end position="361"/>
    </location>
</feature>
<evidence type="ECO:0000313" key="2">
    <source>
        <dbReference type="EMBL" id="KAF6239316.1"/>
    </source>
</evidence>
<dbReference type="GeneID" id="59284250"/>
<evidence type="ECO:0000313" key="3">
    <source>
        <dbReference type="Proteomes" id="UP000578531"/>
    </source>
</evidence>
<protein>
    <submittedName>
        <fullName evidence="2">Uncharacterized protein</fullName>
    </submittedName>
</protein>
<dbReference type="EMBL" id="JACCJC010000006">
    <property type="protein sequence ID" value="KAF6239316.1"/>
    <property type="molecule type" value="Genomic_DNA"/>
</dbReference>
<reference evidence="2 3" key="1">
    <citation type="journal article" date="2020" name="Genomics">
        <title>Complete, high-quality genomes from long-read metagenomic sequencing of two wolf lichen thalli reveals enigmatic genome architecture.</title>
        <authorList>
            <person name="McKenzie S.K."/>
            <person name="Walston R.F."/>
            <person name="Allen J.L."/>
        </authorList>
    </citation>
    <scope>NUCLEOTIDE SEQUENCE [LARGE SCALE GENOMIC DNA]</scope>
    <source>
        <strain evidence="2">WasteWater2</strain>
    </source>
</reference>
<comment type="caution">
    <text evidence="2">The sequence shown here is derived from an EMBL/GenBank/DDBJ whole genome shotgun (WGS) entry which is preliminary data.</text>
</comment>
<organism evidence="2 3">
    <name type="scientific">Letharia columbiana</name>
    <dbReference type="NCBI Taxonomy" id="112416"/>
    <lineage>
        <taxon>Eukaryota</taxon>
        <taxon>Fungi</taxon>
        <taxon>Dikarya</taxon>
        <taxon>Ascomycota</taxon>
        <taxon>Pezizomycotina</taxon>
        <taxon>Lecanoromycetes</taxon>
        <taxon>OSLEUM clade</taxon>
        <taxon>Lecanoromycetidae</taxon>
        <taxon>Lecanorales</taxon>
        <taxon>Lecanorineae</taxon>
        <taxon>Parmeliaceae</taxon>
        <taxon>Letharia</taxon>
    </lineage>
</organism>
<feature type="compositionally biased region" description="Basic and acidic residues" evidence="1">
    <location>
        <begin position="132"/>
        <end position="144"/>
    </location>
</feature>
<name>A0A8H6G2H8_9LECA</name>